<protein>
    <recommendedName>
        <fullName evidence="2">PITH domain-containing protein</fullName>
    </recommendedName>
</protein>
<reference evidence="3 4" key="1">
    <citation type="journal article" date="2018" name="Sci. Rep.">
        <title>Genomic signatures of local adaptation to the degree of environmental predictability in rotifers.</title>
        <authorList>
            <person name="Franch-Gras L."/>
            <person name="Hahn C."/>
            <person name="Garcia-Roger E.M."/>
            <person name="Carmona M.J."/>
            <person name="Serra M."/>
            <person name="Gomez A."/>
        </authorList>
    </citation>
    <scope>NUCLEOTIDE SEQUENCE [LARGE SCALE GENOMIC DNA]</scope>
    <source>
        <strain evidence="3">HYR1</strain>
    </source>
</reference>
<gene>
    <name evidence="3" type="ORF">BpHYR1_037478</name>
</gene>
<organism evidence="3 4">
    <name type="scientific">Brachionus plicatilis</name>
    <name type="common">Marine rotifer</name>
    <name type="synonym">Brachionus muelleri</name>
    <dbReference type="NCBI Taxonomy" id="10195"/>
    <lineage>
        <taxon>Eukaryota</taxon>
        <taxon>Metazoa</taxon>
        <taxon>Spiralia</taxon>
        <taxon>Gnathifera</taxon>
        <taxon>Rotifera</taxon>
        <taxon>Eurotatoria</taxon>
        <taxon>Monogononta</taxon>
        <taxon>Pseudotrocha</taxon>
        <taxon>Ploima</taxon>
        <taxon>Brachionidae</taxon>
        <taxon>Brachionus</taxon>
    </lineage>
</organism>
<dbReference type="InterPro" id="IPR045099">
    <property type="entry name" value="PITH1-like"/>
</dbReference>
<dbReference type="PROSITE" id="PS51532">
    <property type="entry name" value="PITH"/>
    <property type="match status" value="1"/>
</dbReference>
<dbReference type="OrthoDB" id="2635at2759"/>
<dbReference type="Pfam" id="PF06201">
    <property type="entry name" value="PITH"/>
    <property type="match status" value="1"/>
</dbReference>
<evidence type="ECO:0000313" key="3">
    <source>
        <dbReference type="EMBL" id="RNA06633.1"/>
    </source>
</evidence>
<dbReference type="SUPFAM" id="SSF49785">
    <property type="entry name" value="Galactose-binding domain-like"/>
    <property type="match status" value="1"/>
</dbReference>
<comment type="caution">
    <text evidence="3">The sequence shown here is derived from an EMBL/GenBank/DDBJ whole genome shotgun (WGS) entry which is preliminary data.</text>
</comment>
<dbReference type="PANTHER" id="PTHR12175:SF1">
    <property type="entry name" value="PITH DOMAIN-CONTAINING PROTEIN 1"/>
    <property type="match status" value="1"/>
</dbReference>
<dbReference type="PANTHER" id="PTHR12175">
    <property type="entry name" value="AD039 HT014 THIOREDOXIN FAMILY TRP26"/>
    <property type="match status" value="1"/>
</dbReference>
<accession>A0A3M7Q5M8</accession>
<dbReference type="InterPro" id="IPR037047">
    <property type="entry name" value="PITH_dom_sf"/>
</dbReference>
<evidence type="ECO:0000256" key="1">
    <source>
        <dbReference type="ARBA" id="ARBA00025788"/>
    </source>
</evidence>
<dbReference type="InterPro" id="IPR008979">
    <property type="entry name" value="Galactose-bd-like_sf"/>
</dbReference>
<comment type="similarity">
    <text evidence="1">Belongs to the PITHD1 family.</text>
</comment>
<sequence length="209" mass="24063">MAFRHNCNKENCDHQSANDQSEEWNLFCKIDLDNVQCLNEETDGSCKKIFRSWEDRLLREHNVKSDVDQELLFNIPFSGTVKIKSIVIIGENNESHPYNIKLFKNKPFMTFDDVGIECDQEIELVKDPEGIVAYPLKMVKFSSVSHLSIYVPRNYANDNDVQTSVYYVGLKGEFLAGLRQQVVITNYEAKPNPADHKTNVTESFFQNVS</sequence>
<dbReference type="InterPro" id="IPR010400">
    <property type="entry name" value="PITH_dom"/>
</dbReference>
<dbReference type="AlphaFoldDB" id="A0A3M7Q5M8"/>
<feature type="domain" description="PITH" evidence="2">
    <location>
        <begin position="15"/>
        <end position="190"/>
    </location>
</feature>
<dbReference type="Gene3D" id="2.60.120.470">
    <property type="entry name" value="PITH domain"/>
    <property type="match status" value="1"/>
</dbReference>
<dbReference type="GO" id="GO:0005737">
    <property type="term" value="C:cytoplasm"/>
    <property type="evidence" value="ECO:0007669"/>
    <property type="project" value="UniProtKB-ARBA"/>
</dbReference>
<dbReference type="Proteomes" id="UP000276133">
    <property type="component" value="Unassembled WGS sequence"/>
</dbReference>
<dbReference type="GO" id="GO:0005634">
    <property type="term" value="C:nucleus"/>
    <property type="evidence" value="ECO:0007669"/>
    <property type="project" value="TreeGrafter"/>
</dbReference>
<proteinExistence type="inferred from homology"/>
<name>A0A3M7Q5M8_BRAPC</name>
<evidence type="ECO:0000259" key="2">
    <source>
        <dbReference type="PROSITE" id="PS51532"/>
    </source>
</evidence>
<keyword evidence="4" id="KW-1185">Reference proteome</keyword>
<evidence type="ECO:0000313" key="4">
    <source>
        <dbReference type="Proteomes" id="UP000276133"/>
    </source>
</evidence>
<dbReference type="EMBL" id="REGN01007326">
    <property type="protein sequence ID" value="RNA06633.1"/>
    <property type="molecule type" value="Genomic_DNA"/>
</dbReference>